<evidence type="ECO:0000256" key="5">
    <source>
        <dbReference type="ARBA" id="ARBA00023136"/>
    </source>
</evidence>
<feature type="signal peptide" evidence="9">
    <location>
        <begin position="1"/>
        <end position="24"/>
    </location>
</feature>
<dbReference type="Gene3D" id="3.40.50.300">
    <property type="entry name" value="P-loop containing nucleotide triphosphate hydrolases"/>
    <property type="match status" value="2"/>
</dbReference>
<dbReference type="GO" id="GO:0016020">
    <property type="term" value="C:membrane"/>
    <property type="evidence" value="ECO:0007669"/>
    <property type="project" value="UniProtKB-SubCell"/>
</dbReference>
<dbReference type="OrthoDB" id="406981at2759"/>
<keyword evidence="10" id="KW-1185">Reference proteome</keyword>
<dbReference type="GO" id="GO:0017095">
    <property type="term" value="F:heparan sulfate 6-sulfotransferase activity"/>
    <property type="evidence" value="ECO:0007669"/>
    <property type="project" value="TreeGrafter"/>
</dbReference>
<keyword evidence="3 8" id="KW-0812">Transmembrane</keyword>
<evidence type="ECO:0000313" key="10">
    <source>
        <dbReference type="Proteomes" id="UP000827889"/>
    </source>
</evidence>
<dbReference type="PANTHER" id="PTHR12812:SF0">
    <property type="entry name" value="HEPARAN-SULFATE 6-O-SULFOTRANSFERASE"/>
    <property type="match status" value="1"/>
</dbReference>
<organism evidence="10 11">
    <name type="scientific">Rhodamnia argentea</name>
    <dbReference type="NCBI Taxonomy" id="178133"/>
    <lineage>
        <taxon>Eukaryota</taxon>
        <taxon>Viridiplantae</taxon>
        <taxon>Streptophyta</taxon>
        <taxon>Embryophyta</taxon>
        <taxon>Tracheophyta</taxon>
        <taxon>Spermatophyta</taxon>
        <taxon>Magnoliopsida</taxon>
        <taxon>eudicotyledons</taxon>
        <taxon>Gunneridae</taxon>
        <taxon>Pentapetalae</taxon>
        <taxon>rosids</taxon>
        <taxon>malvids</taxon>
        <taxon>Myrtales</taxon>
        <taxon>Myrtaceae</taxon>
        <taxon>Myrtoideae</taxon>
        <taxon>Myrteae</taxon>
        <taxon>Australasian group</taxon>
        <taxon>Rhodamnia</taxon>
    </lineage>
</organism>
<feature type="chain" id="PRO_5034949529" evidence="9">
    <location>
        <begin position="25"/>
        <end position="492"/>
    </location>
</feature>
<evidence type="ECO:0000256" key="4">
    <source>
        <dbReference type="ARBA" id="ARBA00022989"/>
    </source>
</evidence>
<evidence type="ECO:0000256" key="1">
    <source>
        <dbReference type="ARBA" id="ARBA00004167"/>
    </source>
</evidence>
<feature type="transmembrane region" description="Helical" evidence="8">
    <location>
        <begin position="464"/>
        <end position="483"/>
    </location>
</feature>
<dbReference type="RefSeq" id="XP_030546225.1">
    <property type="nucleotide sequence ID" value="XM_030690365.2"/>
</dbReference>
<evidence type="ECO:0000256" key="8">
    <source>
        <dbReference type="SAM" id="Phobius"/>
    </source>
</evidence>
<accession>A0A8B8QGM2</accession>
<keyword evidence="4 8" id="KW-1133">Transmembrane helix</keyword>
<evidence type="ECO:0000256" key="9">
    <source>
        <dbReference type="SAM" id="SignalP"/>
    </source>
</evidence>
<evidence type="ECO:0000256" key="2">
    <source>
        <dbReference type="ARBA" id="ARBA00022679"/>
    </source>
</evidence>
<comment type="subcellular location">
    <subcellularLocation>
        <location evidence="1">Membrane</location>
        <topology evidence="1">Single-pass membrane protein</topology>
    </subcellularLocation>
</comment>
<sequence>MRLMDPTPSLRFAILLILLGLTNAFPQKRDFGHCESVVKRWTSSAPSLEVKADNHALRDLLFFLHVPRTGGRTYFHCFLHKLYSGALECPRSYDKLNFDPSKRKCSLLVSHDDYSLVSKLPKDRTSVVTILRDPIDRVFSTYELSVELATEFLAYPNLTSATTTAGSLSSKTSTLDIWPWKYLVPWMKEDLFARRDARRRGSRDTYSSDPYNMEDIVIPLHKFIKDPISQDIIHNGATFQVAGLTNNSYFPESREVRHCVTQHKVLGQHVLEVAKRRLDNMLYVGLTEDHKKSATMFADVVGAQAISQLKGSSSGVETASTNESEQSSLSDSKSDDDQSQNVPPDVEVSAVGKDGASNKNMTEGELKESYESCVSSFSDAQSHRHISALKKISPVNFTKESRRQVPEAVLQEIKSLNNLDVELYEYAKEIFAQQNRRTTEKSTLTEKFGSMISSAYGTSQRSRLFVFLPVILLLISCILSVNARRRTSKVKI</sequence>
<dbReference type="GeneID" id="115752259"/>
<dbReference type="InterPro" id="IPR010635">
    <property type="entry name" value="Heparan_SO4-6-sulfoTrfase"/>
</dbReference>
<feature type="region of interest" description="Disordered" evidence="7">
    <location>
        <begin position="311"/>
        <end position="363"/>
    </location>
</feature>
<dbReference type="InterPro" id="IPR027417">
    <property type="entry name" value="P-loop_NTPase"/>
</dbReference>
<dbReference type="AlphaFoldDB" id="A0A8B8QGM2"/>
<proteinExistence type="predicted"/>
<keyword evidence="2" id="KW-0808">Transferase</keyword>
<reference evidence="11" key="1">
    <citation type="submission" date="2025-08" db="UniProtKB">
        <authorList>
            <consortium name="RefSeq"/>
        </authorList>
    </citation>
    <scope>IDENTIFICATION</scope>
    <source>
        <tissue evidence="11">Leaf</tissue>
    </source>
</reference>
<dbReference type="PANTHER" id="PTHR12812">
    <property type="entry name" value="HEPARAN SULFATE 6-O-SULFOTRANSFERASE 3"/>
    <property type="match status" value="1"/>
</dbReference>
<feature type="compositionally biased region" description="Polar residues" evidence="7">
    <location>
        <begin position="311"/>
        <end position="323"/>
    </location>
</feature>
<keyword evidence="6" id="KW-0325">Glycoprotein</keyword>
<dbReference type="Proteomes" id="UP000827889">
    <property type="component" value="Chromosome 6"/>
</dbReference>
<evidence type="ECO:0000313" key="11">
    <source>
        <dbReference type="RefSeq" id="XP_030546225.1"/>
    </source>
</evidence>
<evidence type="ECO:0000256" key="6">
    <source>
        <dbReference type="ARBA" id="ARBA00023180"/>
    </source>
</evidence>
<dbReference type="KEGG" id="rarg:115752259"/>
<keyword evidence="5 8" id="KW-0472">Membrane</keyword>
<evidence type="ECO:0000256" key="3">
    <source>
        <dbReference type="ARBA" id="ARBA00022692"/>
    </source>
</evidence>
<protein>
    <submittedName>
        <fullName evidence="11">Protein-tyrosine sulfotransferase-like</fullName>
    </submittedName>
</protein>
<gene>
    <name evidence="11" type="primary">LOC115752259</name>
</gene>
<keyword evidence="9" id="KW-0732">Signal</keyword>
<evidence type="ECO:0000256" key="7">
    <source>
        <dbReference type="SAM" id="MobiDB-lite"/>
    </source>
</evidence>
<name>A0A8B8QGM2_9MYRT</name>